<dbReference type="InterPro" id="IPR000383">
    <property type="entry name" value="Xaa-Pro-like_dom"/>
</dbReference>
<dbReference type="RefSeq" id="WP_153345532.1">
    <property type="nucleotide sequence ID" value="NZ_WEGI01000010.1"/>
</dbReference>
<dbReference type="SMART" id="SM00939">
    <property type="entry name" value="PepX_C"/>
    <property type="match status" value="1"/>
</dbReference>
<dbReference type="AlphaFoldDB" id="A0A7K0DTG1"/>
<evidence type="ECO:0000259" key="2">
    <source>
        <dbReference type="SMART" id="SM00939"/>
    </source>
</evidence>
<evidence type="ECO:0000256" key="1">
    <source>
        <dbReference type="ARBA" id="ARBA00022801"/>
    </source>
</evidence>
<dbReference type="OrthoDB" id="5240615at2"/>
<sequence>MTVIDDSIPTGRGLLDRLVDDAGRRLLKLPQGTNDYTITRDLRIPTRDGVELAADLYRPLDDPIGTVLMRGPYGRGLAMTLASARPYAAHGYQVLFVSSRGTFGSGGTFQPARTEAEDGQDVLFWMYKQDWYTGSFATVGASYLGFTQWALLSDTPVQPAAAVIVMAPHDFSRYHWGTGAFNLDMLTWSEVIAHQEESGARNPLRRLRALRALRKVQNGLPLADVAERHFQGAAPWYRDIVTHPDLSDPYWAPIQRRDALDKVTAPVLLIGGWQDIFLEQTIRQYTRLQERDVDVALTVGPWTHLDMATKAAGLIATQTLEWLDEHLAGREEPNRKAPIQVYATGVDEWREDLEVWPPATEEFELYLGPARTLIEEPSRNPATPATFTFDPSAPTPTVGGPLMRGGGYRDDARLAGRHDVLAFTGDLLTEDVQVFGTPVVDLDHSTDNPHADLFVRLSDVDRQGRSTSITEGYVRLDPEREEGPVVVRMRPTAHRFEAGHRIRLIVAGGSHPQFARNLGTGENPGTGSELRPSTHTIQYDAQHPSCLVLPIVS</sequence>
<dbReference type="Pfam" id="PF02129">
    <property type="entry name" value="Peptidase_S15"/>
    <property type="match status" value="1"/>
</dbReference>
<dbReference type="SUPFAM" id="SSF53474">
    <property type="entry name" value="alpha/beta-Hydrolases"/>
    <property type="match status" value="1"/>
</dbReference>
<name>A0A7K0DTG1_9NOCA</name>
<dbReference type="Proteomes" id="UP000431401">
    <property type="component" value="Unassembled WGS sequence"/>
</dbReference>
<dbReference type="Gene3D" id="3.40.50.1820">
    <property type="entry name" value="alpha/beta hydrolase"/>
    <property type="match status" value="1"/>
</dbReference>
<keyword evidence="4" id="KW-1185">Reference proteome</keyword>
<dbReference type="EC" id="3.1.1.84" evidence="3"/>
<keyword evidence="1 3" id="KW-0378">Hydrolase</keyword>
<dbReference type="InterPro" id="IPR013736">
    <property type="entry name" value="Xaa-Pro_dipept_C"/>
</dbReference>
<dbReference type="GO" id="GO:0008239">
    <property type="term" value="F:dipeptidyl-peptidase activity"/>
    <property type="evidence" value="ECO:0007669"/>
    <property type="project" value="InterPro"/>
</dbReference>
<dbReference type="SUPFAM" id="SSF49785">
    <property type="entry name" value="Galactose-binding domain-like"/>
    <property type="match status" value="1"/>
</dbReference>
<reference evidence="3 4" key="1">
    <citation type="submission" date="2019-10" db="EMBL/GenBank/DDBJ databases">
        <title>Nocardia macrotermitis sp. nov. and Nocardia aurantia sp. nov., isolated from the gut of fungus growing-termite Macrotermes natalensis.</title>
        <authorList>
            <person name="Benndorf R."/>
            <person name="Schwitalla J."/>
            <person name="Martin K."/>
            <person name="De Beer W."/>
            <person name="Kaster A.-K."/>
            <person name="Vollmers J."/>
            <person name="Poulsen M."/>
            <person name="Beemelmanns C."/>
        </authorList>
    </citation>
    <scope>NUCLEOTIDE SEQUENCE [LARGE SCALE GENOMIC DNA]</scope>
    <source>
        <strain evidence="3 4">RB56</strain>
    </source>
</reference>
<dbReference type="InterPro" id="IPR005674">
    <property type="entry name" value="CocE/Ser_esterase"/>
</dbReference>
<gene>
    <name evidence="3" type="primary">cocE_3</name>
    <name evidence="3" type="ORF">NRB56_46150</name>
</gene>
<evidence type="ECO:0000313" key="3">
    <source>
        <dbReference type="EMBL" id="MQY29026.1"/>
    </source>
</evidence>
<feature type="domain" description="Xaa-Pro dipeptidyl-peptidase C-terminal" evidence="2">
    <location>
        <begin position="320"/>
        <end position="548"/>
    </location>
</feature>
<comment type="caution">
    <text evidence="3">The sequence shown here is derived from an EMBL/GenBank/DDBJ whole genome shotgun (WGS) entry which is preliminary data.</text>
</comment>
<proteinExistence type="predicted"/>
<dbReference type="EMBL" id="WEGI01000010">
    <property type="protein sequence ID" value="MQY29026.1"/>
    <property type="molecule type" value="Genomic_DNA"/>
</dbReference>
<dbReference type="Pfam" id="PF08530">
    <property type="entry name" value="PepX_C"/>
    <property type="match status" value="1"/>
</dbReference>
<organism evidence="3 4">
    <name type="scientific">Nocardia aurantia</name>
    <dbReference type="NCBI Taxonomy" id="2585199"/>
    <lineage>
        <taxon>Bacteria</taxon>
        <taxon>Bacillati</taxon>
        <taxon>Actinomycetota</taxon>
        <taxon>Actinomycetes</taxon>
        <taxon>Mycobacteriales</taxon>
        <taxon>Nocardiaceae</taxon>
        <taxon>Nocardia</taxon>
    </lineage>
</organism>
<dbReference type="InterPro" id="IPR029058">
    <property type="entry name" value="AB_hydrolase_fold"/>
</dbReference>
<dbReference type="InterPro" id="IPR008979">
    <property type="entry name" value="Galactose-bd-like_sf"/>
</dbReference>
<evidence type="ECO:0000313" key="4">
    <source>
        <dbReference type="Proteomes" id="UP000431401"/>
    </source>
</evidence>
<dbReference type="Gene3D" id="2.60.120.260">
    <property type="entry name" value="Galactose-binding domain-like"/>
    <property type="match status" value="1"/>
</dbReference>
<accession>A0A7K0DTG1</accession>
<dbReference type="NCBIfam" id="TIGR00976">
    <property type="entry name" value="CocE_NonD"/>
    <property type="match status" value="1"/>
</dbReference>
<dbReference type="Gene3D" id="1.10.3020.10">
    <property type="entry name" value="alpha-amino acid ester hydrolase ( Helical cap domain)"/>
    <property type="match status" value="1"/>
</dbReference>
<protein>
    <submittedName>
        <fullName evidence="3">Cocaine esterase</fullName>
        <ecNumber evidence="3">3.1.1.84</ecNumber>
    </submittedName>
</protein>